<dbReference type="AlphaFoldDB" id="A0A8B6F7W4"/>
<protein>
    <recommendedName>
        <fullName evidence="10">G-protein coupled receptors family 1 profile domain-containing protein</fullName>
    </recommendedName>
</protein>
<keyword evidence="12" id="KW-1185">Reference proteome</keyword>
<dbReference type="OrthoDB" id="10044919at2759"/>
<feature type="domain" description="G-protein coupled receptors family 1 profile" evidence="10">
    <location>
        <begin position="45"/>
        <end position="302"/>
    </location>
</feature>
<feature type="transmembrane region" description="Helical" evidence="9">
    <location>
        <begin position="64"/>
        <end position="85"/>
    </location>
</feature>
<keyword evidence="7 8" id="KW-0807">Transducer</keyword>
<dbReference type="InterPro" id="IPR050125">
    <property type="entry name" value="GPCR_opsins"/>
</dbReference>
<dbReference type="CDD" id="cd00637">
    <property type="entry name" value="7tm_classA_rhodopsin-like"/>
    <property type="match status" value="2"/>
</dbReference>
<feature type="transmembrane region" description="Helical" evidence="9">
    <location>
        <begin position="317"/>
        <end position="337"/>
    </location>
</feature>
<feature type="transmembrane region" description="Helical" evidence="9">
    <location>
        <begin position="189"/>
        <end position="218"/>
    </location>
</feature>
<evidence type="ECO:0000256" key="7">
    <source>
        <dbReference type="ARBA" id="ARBA00023224"/>
    </source>
</evidence>
<feature type="transmembrane region" description="Helical" evidence="9">
    <location>
        <begin position="357"/>
        <end position="378"/>
    </location>
</feature>
<keyword evidence="4 8" id="KW-0297">G-protein coupled receptor</keyword>
<dbReference type="SUPFAM" id="SSF81321">
    <property type="entry name" value="Family A G protein-coupled receptor-like"/>
    <property type="match status" value="2"/>
</dbReference>
<reference evidence="11" key="1">
    <citation type="submission" date="2018-11" db="EMBL/GenBank/DDBJ databases">
        <authorList>
            <person name="Alioto T."/>
            <person name="Alioto T."/>
        </authorList>
    </citation>
    <scope>NUCLEOTIDE SEQUENCE</scope>
</reference>
<feature type="transmembrane region" description="Helical" evidence="9">
    <location>
        <begin position="105"/>
        <end position="126"/>
    </location>
</feature>
<dbReference type="Gene3D" id="1.20.1070.10">
    <property type="entry name" value="Rhodopsin 7-helix transmembrane proteins"/>
    <property type="match status" value="2"/>
</dbReference>
<feature type="transmembrane region" description="Helical" evidence="9">
    <location>
        <begin position="529"/>
        <end position="549"/>
    </location>
</feature>
<dbReference type="PANTHER" id="PTHR24240">
    <property type="entry name" value="OPSIN"/>
    <property type="match status" value="1"/>
</dbReference>
<evidence type="ECO:0000313" key="12">
    <source>
        <dbReference type="Proteomes" id="UP000596742"/>
    </source>
</evidence>
<dbReference type="Proteomes" id="UP000596742">
    <property type="component" value="Unassembled WGS sequence"/>
</dbReference>
<dbReference type="PROSITE" id="PS00237">
    <property type="entry name" value="G_PROTEIN_RECEP_F1_1"/>
    <property type="match status" value="2"/>
</dbReference>
<dbReference type="GO" id="GO:0016020">
    <property type="term" value="C:membrane"/>
    <property type="evidence" value="ECO:0007669"/>
    <property type="project" value="UniProtKB-SubCell"/>
</dbReference>
<comment type="caution">
    <text evidence="11">The sequence shown here is derived from an EMBL/GenBank/DDBJ whole genome shotgun (WGS) entry which is preliminary data.</text>
</comment>
<keyword evidence="3 9" id="KW-1133">Transmembrane helix</keyword>
<feature type="transmembrane region" description="Helical" evidence="9">
    <location>
        <begin position="27"/>
        <end position="52"/>
    </location>
</feature>
<comment type="subcellular location">
    <subcellularLocation>
        <location evidence="1">Membrane</location>
        <topology evidence="1">Multi-pass membrane protein</topology>
    </subcellularLocation>
</comment>
<dbReference type="InterPro" id="IPR017452">
    <property type="entry name" value="GPCR_Rhodpsn_7TM"/>
</dbReference>
<name>A0A8B6F7W4_MYTGA</name>
<evidence type="ECO:0000256" key="2">
    <source>
        <dbReference type="ARBA" id="ARBA00022692"/>
    </source>
</evidence>
<feature type="transmembrane region" description="Helical" evidence="9">
    <location>
        <begin position="498"/>
        <end position="517"/>
    </location>
</feature>
<organism evidence="11 12">
    <name type="scientific">Mytilus galloprovincialis</name>
    <name type="common">Mediterranean mussel</name>
    <dbReference type="NCBI Taxonomy" id="29158"/>
    <lineage>
        <taxon>Eukaryota</taxon>
        <taxon>Metazoa</taxon>
        <taxon>Spiralia</taxon>
        <taxon>Lophotrochozoa</taxon>
        <taxon>Mollusca</taxon>
        <taxon>Bivalvia</taxon>
        <taxon>Autobranchia</taxon>
        <taxon>Pteriomorphia</taxon>
        <taxon>Mytilida</taxon>
        <taxon>Mytiloidea</taxon>
        <taxon>Mytilidae</taxon>
        <taxon>Mytilinae</taxon>
        <taxon>Mytilus</taxon>
    </lineage>
</organism>
<evidence type="ECO:0000256" key="3">
    <source>
        <dbReference type="ARBA" id="ARBA00022989"/>
    </source>
</evidence>
<dbReference type="SMART" id="SM01381">
    <property type="entry name" value="7TM_GPCR_Srsx"/>
    <property type="match status" value="1"/>
</dbReference>
<feature type="domain" description="G-protein coupled receptors family 1 profile" evidence="10">
    <location>
        <begin position="297"/>
        <end position="546"/>
    </location>
</feature>
<evidence type="ECO:0000259" key="10">
    <source>
        <dbReference type="PROSITE" id="PS50262"/>
    </source>
</evidence>
<gene>
    <name evidence="11" type="ORF">MGAL_10B035923</name>
</gene>
<dbReference type="GO" id="GO:0004930">
    <property type="term" value="F:G protein-coupled receptor activity"/>
    <property type="evidence" value="ECO:0007669"/>
    <property type="project" value="UniProtKB-KW"/>
</dbReference>
<evidence type="ECO:0000256" key="9">
    <source>
        <dbReference type="SAM" id="Phobius"/>
    </source>
</evidence>
<evidence type="ECO:0000256" key="8">
    <source>
        <dbReference type="RuleBase" id="RU000688"/>
    </source>
</evidence>
<evidence type="ECO:0000256" key="6">
    <source>
        <dbReference type="ARBA" id="ARBA00023170"/>
    </source>
</evidence>
<evidence type="ECO:0000313" key="11">
    <source>
        <dbReference type="EMBL" id="VDI45032.1"/>
    </source>
</evidence>
<feature type="transmembrane region" description="Helical" evidence="9">
    <location>
        <begin position="399"/>
        <end position="421"/>
    </location>
</feature>
<feature type="transmembrane region" description="Helical" evidence="9">
    <location>
        <begin position="147"/>
        <end position="169"/>
    </location>
</feature>
<feature type="transmembrane region" description="Helical" evidence="9">
    <location>
        <begin position="441"/>
        <end position="470"/>
    </location>
</feature>
<keyword evidence="2 8" id="KW-0812">Transmembrane</keyword>
<accession>A0A8B6F7W4</accession>
<comment type="similarity">
    <text evidence="8">Belongs to the G-protein coupled receptor 1 family.</text>
</comment>
<keyword evidence="6 8" id="KW-0675">Receptor</keyword>
<dbReference type="PRINTS" id="PR00237">
    <property type="entry name" value="GPCRRHODOPSN"/>
</dbReference>
<keyword evidence="5 9" id="KW-0472">Membrane</keyword>
<dbReference type="EMBL" id="UYJE01006324">
    <property type="protein sequence ID" value="VDI45032.1"/>
    <property type="molecule type" value="Genomic_DNA"/>
</dbReference>
<sequence>MNTTFNTPGYVSKYFGKYEFIQESPGLAITCIVLQTFASLVGTFGNALILIITARSKGTMTVQSIFIVNIAISDMYVTLMADPMSIVGKIEGRPFFMQYPILCEIIGKMCTISCIVSLGSITFLSFNRYILICYNSYYEKIFTRISCIIMCISLYVLGIILVLLNYAGIGGHGFDDKSLECIWDRKATYSFTVFFSVCLVWIPLTVVGISYFKLFLFVRNKRKQVTSKNSASNIDNKSLRLAKAIFIVYAVFSICWIPFAILLVADTDDTFSHEESPGFAITSIALQTIASLVGTFGNALILIITARSKGKLSVQSIFIINIAISDMYVTMVADPMSVVGKIEGRPFFMQYPILCDIIGKMCTVSCIVSLGSITLLSFNRYILICHNSHYEKIFTRRSCIIMCISLYVVGLIMVLLNHAGIGGHGFDDKSLECIWDRMATYSYTVVFSVCLVWIPLIVVGISYLKLFLFVRHTRKQVTSRGNAPVIDNKSLRLAKTIFIVYAVFSICWIPFAILLVADSNDTFSHEVHLCITVFAHFHPSINFFIYYFSNEKFKKDFHKMFKIGHNEVGKEPTGQVSISFVTRVNEKSSSSNC</sequence>
<evidence type="ECO:0000256" key="5">
    <source>
        <dbReference type="ARBA" id="ARBA00023136"/>
    </source>
</evidence>
<evidence type="ECO:0000256" key="1">
    <source>
        <dbReference type="ARBA" id="ARBA00004141"/>
    </source>
</evidence>
<dbReference type="Pfam" id="PF00001">
    <property type="entry name" value="7tm_1"/>
    <property type="match status" value="2"/>
</dbReference>
<proteinExistence type="inferred from homology"/>
<feature type="transmembrane region" description="Helical" evidence="9">
    <location>
        <begin position="239"/>
        <end position="264"/>
    </location>
</feature>
<dbReference type="PROSITE" id="PS50262">
    <property type="entry name" value="G_PROTEIN_RECEP_F1_2"/>
    <property type="match status" value="2"/>
</dbReference>
<dbReference type="InterPro" id="IPR000276">
    <property type="entry name" value="GPCR_Rhodpsn"/>
</dbReference>
<feature type="transmembrane region" description="Helical" evidence="9">
    <location>
        <begin position="284"/>
        <end position="305"/>
    </location>
</feature>
<evidence type="ECO:0000256" key="4">
    <source>
        <dbReference type="ARBA" id="ARBA00023040"/>
    </source>
</evidence>